<dbReference type="SUPFAM" id="SSF109854">
    <property type="entry name" value="DinB/YfiT-like putative metalloenzymes"/>
    <property type="match status" value="1"/>
</dbReference>
<organism evidence="1">
    <name type="scientific">freshwater metagenome</name>
    <dbReference type="NCBI Taxonomy" id="449393"/>
    <lineage>
        <taxon>unclassified sequences</taxon>
        <taxon>metagenomes</taxon>
        <taxon>ecological metagenomes</taxon>
    </lineage>
</organism>
<proteinExistence type="predicted"/>
<sequence length="64" mass="6568">MANLPAAQWNSAVLSAQGRTVPASKTPSMRSREVTVHGVDLEAGIGFGDLPVDFLAALCSDIAG</sequence>
<dbReference type="AlphaFoldDB" id="A0A6J7E972"/>
<dbReference type="EMBL" id="CAFBLS010000143">
    <property type="protein sequence ID" value="CAB4879702.1"/>
    <property type="molecule type" value="Genomic_DNA"/>
</dbReference>
<dbReference type="Gene3D" id="1.20.120.450">
    <property type="entry name" value="dinb family like domain"/>
    <property type="match status" value="1"/>
</dbReference>
<accession>A0A6J7E972</accession>
<evidence type="ECO:0000313" key="1">
    <source>
        <dbReference type="EMBL" id="CAB4879702.1"/>
    </source>
</evidence>
<protein>
    <submittedName>
        <fullName evidence="1">Unannotated protein</fullName>
    </submittedName>
</protein>
<dbReference type="InterPro" id="IPR034660">
    <property type="entry name" value="DinB/YfiT-like"/>
</dbReference>
<name>A0A6J7E972_9ZZZZ</name>
<reference evidence="1" key="1">
    <citation type="submission" date="2020-05" db="EMBL/GenBank/DDBJ databases">
        <authorList>
            <person name="Chiriac C."/>
            <person name="Salcher M."/>
            <person name="Ghai R."/>
            <person name="Kavagutti S V."/>
        </authorList>
    </citation>
    <scope>NUCLEOTIDE SEQUENCE</scope>
</reference>
<gene>
    <name evidence="1" type="ORF">UFOPK3402_01187</name>
</gene>